<feature type="domain" description="B12-binding" evidence="24">
    <location>
        <begin position="2456"/>
        <end position="2591"/>
    </location>
</feature>
<dbReference type="PROSITE" id="PS51337">
    <property type="entry name" value="B12_BINDING_NTER"/>
    <property type="match status" value="1"/>
</dbReference>
<evidence type="ECO:0000256" key="18">
    <source>
        <dbReference type="PROSITE-ProRule" id="PRU00333"/>
    </source>
</evidence>
<feature type="binding site" evidence="18">
    <location>
        <position position="1928"/>
    </location>
    <ligand>
        <name>Zn(2+)</name>
        <dbReference type="ChEBI" id="CHEBI:29105"/>
    </ligand>
</feature>
<dbReference type="Pfam" id="PF02310">
    <property type="entry name" value="B12-binding"/>
    <property type="match status" value="1"/>
</dbReference>
<keyword evidence="11 18" id="KW-0479">Metal-binding</keyword>
<feature type="domain" description="B12-binding N-terminal" evidence="25">
    <location>
        <begin position="2351"/>
        <end position="2447"/>
    </location>
</feature>
<dbReference type="InterPro" id="IPR036724">
    <property type="entry name" value="Cobalamin-bd_sf"/>
</dbReference>
<evidence type="ECO:0000256" key="16">
    <source>
        <dbReference type="ARBA" id="ARBA00030163"/>
    </source>
</evidence>
<gene>
    <name evidence="26" type="ORF">OEZ85_014285</name>
</gene>
<dbReference type="PANTHER" id="PTHR45833:SF1">
    <property type="entry name" value="METHIONINE SYNTHASE"/>
    <property type="match status" value="1"/>
</dbReference>
<dbReference type="SUPFAM" id="SSF82282">
    <property type="entry name" value="Homocysteine S-methyltransferase"/>
    <property type="match status" value="3"/>
</dbReference>
<dbReference type="PROSITE" id="PS51332">
    <property type="entry name" value="B12_BINDING"/>
    <property type="match status" value="1"/>
</dbReference>
<dbReference type="InterPro" id="IPR006158">
    <property type="entry name" value="Cobalamin-bd"/>
</dbReference>
<evidence type="ECO:0000256" key="8">
    <source>
        <dbReference type="ARBA" id="ARBA00022628"/>
    </source>
</evidence>
<feature type="binding site" evidence="18">
    <location>
        <position position="1991"/>
    </location>
    <ligand>
        <name>Zn(2+)</name>
        <dbReference type="ChEBI" id="CHEBI:29105"/>
    </ligand>
</feature>
<evidence type="ECO:0000256" key="6">
    <source>
        <dbReference type="ARBA" id="ARBA00022603"/>
    </source>
</evidence>
<keyword evidence="10" id="KW-0949">S-adenosyl-L-methionine</keyword>
<evidence type="ECO:0000259" key="22">
    <source>
        <dbReference type="PROSITE" id="PS50972"/>
    </source>
</evidence>
<dbReference type="Gene3D" id="3.20.20.330">
    <property type="entry name" value="Homocysteine-binding-like domain"/>
    <property type="match status" value="3"/>
</dbReference>
<feature type="binding site" evidence="18">
    <location>
        <position position="1992"/>
    </location>
    <ligand>
        <name>Zn(2+)</name>
        <dbReference type="ChEBI" id="CHEBI:29105"/>
    </ligand>
</feature>
<keyword evidence="27" id="KW-1185">Reference proteome</keyword>
<dbReference type="InterPro" id="IPR003726">
    <property type="entry name" value="HCY_dom"/>
</dbReference>
<organism evidence="26 27">
    <name type="scientific">Tetradesmus obliquus</name>
    <name type="common">Green alga</name>
    <name type="synonym">Acutodesmus obliquus</name>
    <dbReference type="NCBI Taxonomy" id="3088"/>
    <lineage>
        <taxon>Eukaryota</taxon>
        <taxon>Viridiplantae</taxon>
        <taxon>Chlorophyta</taxon>
        <taxon>core chlorophytes</taxon>
        <taxon>Chlorophyceae</taxon>
        <taxon>CS clade</taxon>
        <taxon>Sphaeropleales</taxon>
        <taxon>Scenedesmaceae</taxon>
        <taxon>Tetradesmus</taxon>
    </lineage>
</organism>
<dbReference type="Pfam" id="PF00809">
    <property type="entry name" value="Pterin_bind"/>
    <property type="match status" value="3"/>
</dbReference>
<evidence type="ECO:0000256" key="4">
    <source>
        <dbReference type="ARBA" id="ARBA00010398"/>
    </source>
</evidence>
<dbReference type="EC" id="2.1.1.13" evidence="5"/>
<keyword evidence="12" id="KW-0677">Repeat</keyword>
<evidence type="ECO:0000313" key="27">
    <source>
        <dbReference type="Proteomes" id="UP001244341"/>
    </source>
</evidence>
<dbReference type="Pfam" id="PF02607">
    <property type="entry name" value="B12-binding_2"/>
    <property type="match status" value="1"/>
</dbReference>
<feature type="binding site" evidence="18">
    <location>
        <position position="587"/>
    </location>
    <ligand>
        <name>Zn(2+)</name>
        <dbReference type="ChEBI" id="CHEBI:29105"/>
    </ligand>
</feature>
<keyword evidence="13 18" id="KW-0862">Zinc</keyword>
<dbReference type="Gene3D" id="3.20.20.20">
    <property type="entry name" value="Dihydropteroate synthase-like"/>
    <property type="match status" value="3"/>
</dbReference>
<feature type="domain" description="Pterin-binding" evidence="22">
    <location>
        <begin position="1341"/>
        <end position="1604"/>
    </location>
</feature>
<evidence type="ECO:0000256" key="9">
    <source>
        <dbReference type="ARBA" id="ARBA00022679"/>
    </source>
</evidence>
<evidence type="ECO:0000256" key="17">
    <source>
        <dbReference type="ARBA" id="ARBA00031040"/>
    </source>
</evidence>
<dbReference type="PROSITE" id="PS50970">
    <property type="entry name" value="HCY"/>
    <property type="match status" value="3"/>
</dbReference>
<feature type="domain" description="Hcy-binding" evidence="21">
    <location>
        <begin position="279"/>
        <end position="601"/>
    </location>
</feature>
<evidence type="ECO:0000256" key="5">
    <source>
        <dbReference type="ARBA" id="ARBA00012032"/>
    </source>
</evidence>
<keyword evidence="9 19" id="KW-0808">Transferase</keyword>
<evidence type="ECO:0000256" key="11">
    <source>
        <dbReference type="ARBA" id="ARBA00022723"/>
    </source>
</evidence>
<evidence type="ECO:0000256" key="13">
    <source>
        <dbReference type="ARBA" id="ARBA00022833"/>
    </source>
</evidence>
<dbReference type="NCBIfam" id="NF007024">
    <property type="entry name" value="PRK09490.1"/>
    <property type="match status" value="1"/>
</dbReference>
<dbReference type="SUPFAM" id="SSF47644">
    <property type="entry name" value="Methionine synthase domain"/>
    <property type="match status" value="1"/>
</dbReference>
<dbReference type="Gene3D" id="3.10.196.10">
    <property type="entry name" value="Vitamin B12-dependent methionine synthase, activation domain"/>
    <property type="match status" value="1"/>
</dbReference>
<dbReference type="SMART" id="SM01018">
    <property type="entry name" value="B12-binding_2"/>
    <property type="match status" value="1"/>
</dbReference>
<evidence type="ECO:0000256" key="7">
    <source>
        <dbReference type="ARBA" id="ARBA00022605"/>
    </source>
</evidence>
<protein>
    <recommendedName>
        <fullName evidence="5">methionine synthase</fullName>
        <ecNumber evidence="5">2.1.1.13</ecNumber>
    </recommendedName>
    <alternativeName>
        <fullName evidence="17">5-methyltetrahydrofolate--homocysteine methyltransferase</fullName>
    </alternativeName>
    <alternativeName>
        <fullName evidence="16">Vitamin-B12 dependent methionine synthase</fullName>
    </alternativeName>
</protein>
<dbReference type="InterPro" id="IPR036594">
    <property type="entry name" value="Meth_synthase_dom"/>
</dbReference>
<dbReference type="Gene3D" id="3.40.50.280">
    <property type="entry name" value="Cobalamin-binding domain"/>
    <property type="match status" value="1"/>
</dbReference>
<feature type="domain" description="Hcy-binding" evidence="21">
    <location>
        <begin position="983"/>
        <end position="1305"/>
    </location>
</feature>
<dbReference type="InterPro" id="IPR011822">
    <property type="entry name" value="MetH"/>
</dbReference>
<dbReference type="SUPFAM" id="SSF52242">
    <property type="entry name" value="Cobalamin (vitamin B12)-binding domain"/>
    <property type="match status" value="1"/>
</dbReference>
<name>A0ABY8U8C0_TETOB</name>
<dbReference type="Pfam" id="PF02574">
    <property type="entry name" value="S-methyl_trans"/>
    <property type="match status" value="3"/>
</dbReference>
<dbReference type="InterPro" id="IPR050554">
    <property type="entry name" value="Met_Synthase/Corrinoid"/>
</dbReference>
<feature type="region of interest" description="Disordered" evidence="20">
    <location>
        <begin position="231"/>
        <end position="260"/>
    </location>
</feature>
<dbReference type="PROSITE" id="PS50972">
    <property type="entry name" value="PTERIN_BINDING"/>
    <property type="match status" value="3"/>
</dbReference>
<evidence type="ECO:0000313" key="26">
    <source>
        <dbReference type="EMBL" id="WIA17435.1"/>
    </source>
</evidence>
<dbReference type="PANTHER" id="PTHR45833">
    <property type="entry name" value="METHIONINE SYNTHASE"/>
    <property type="match status" value="1"/>
</dbReference>
<dbReference type="SUPFAM" id="SSF51717">
    <property type="entry name" value="Dihydropteroate synthetase-like"/>
    <property type="match status" value="3"/>
</dbReference>
<comment type="similarity">
    <text evidence="4">Belongs to the vitamin-B12 dependent methionine synthase family.</text>
</comment>
<evidence type="ECO:0000256" key="12">
    <source>
        <dbReference type="ARBA" id="ARBA00022737"/>
    </source>
</evidence>
<dbReference type="InterPro" id="IPR004223">
    <property type="entry name" value="VitB12-dep_Met_synth_activ_dom"/>
</dbReference>
<evidence type="ECO:0000256" key="14">
    <source>
        <dbReference type="ARBA" id="ARBA00023167"/>
    </source>
</evidence>
<dbReference type="PROSITE" id="PS50974">
    <property type="entry name" value="ADOMET_ACTIVATION"/>
    <property type="match status" value="1"/>
</dbReference>
<dbReference type="Gene3D" id="1.10.288.10">
    <property type="entry name" value="Cobalamin-dependent Methionine Synthase, domain 2"/>
    <property type="match status" value="1"/>
</dbReference>
<feature type="domain" description="AdoMet activation" evidence="23">
    <location>
        <begin position="2609"/>
        <end position="2948"/>
    </location>
</feature>
<comment type="pathway">
    <text evidence="3">Amino-acid biosynthesis; L-methionine biosynthesis via de novo pathway; L-methionine from L-homocysteine (MetH route): step 1/1.</text>
</comment>
<keyword evidence="6 19" id="KW-0489">Methyltransferase</keyword>
<feature type="binding site" evidence="18">
    <location>
        <position position="1290"/>
    </location>
    <ligand>
        <name>Zn(2+)</name>
        <dbReference type="ChEBI" id="CHEBI:29105"/>
    </ligand>
</feature>
<dbReference type="CDD" id="cd02069">
    <property type="entry name" value="methionine_synthase_B12_BD"/>
    <property type="match status" value="1"/>
</dbReference>
<evidence type="ECO:0000256" key="19">
    <source>
        <dbReference type="PROSITE-ProRule" id="PRU00346"/>
    </source>
</evidence>
<reference evidence="26 27" key="1">
    <citation type="submission" date="2023-05" db="EMBL/GenBank/DDBJ databases">
        <title>A 100% complete, gapless, phased diploid assembly of the Scenedesmus obliquus UTEX 3031 genome.</title>
        <authorList>
            <person name="Biondi T.C."/>
            <person name="Hanschen E.R."/>
            <person name="Kwon T."/>
            <person name="Eng W."/>
            <person name="Kruse C.P.S."/>
            <person name="Koehler S.I."/>
            <person name="Kunde Y."/>
            <person name="Gleasner C.D."/>
            <person name="You Mak K.T."/>
            <person name="Polle J."/>
            <person name="Hovde B.T."/>
            <person name="Starkenburg S.R."/>
        </authorList>
    </citation>
    <scope>NUCLEOTIDE SEQUENCE [LARGE SCALE GENOMIC DNA]</scope>
    <source>
        <strain evidence="26 27">DOE0152z</strain>
    </source>
</reference>
<dbReference type="InterPro" id="IPR036589">
    <property type="entry name" value="HCY_dom_sf"/>
</dbReference>
<evidence type="ECO:0000259" key="25">
    <source>
        <dbReference type="PROSITE" id="PS51337"/>
    </source>
</evidence>
<dbReference type="InterPro" id="IPR037010">
    <property type="entry name" value="VitB12-dep_Met_synth_activ_sf"/>
</dbReference>
<evidence type="ECO:0000256" key="15">
    <source>
        <dbReference type="ARBA" id="ARBA00023285"/>
    </source>
</evidence>
<keyword evidence="7" id="KW-0028">Amino-acid biosynthesis</keyword>
<dbReference type="Proteomes" id="UP001244341">
    <property type="component" value="Chromosome 8b"/>
</dbReference>
<feature type="binding site" evidence="18">
    <location>
        <position position="1227"/>
    </location>
    <ligand>
        <name>Zn(2+)</name>
        <dbReference type="ChEBI" id="CHEBI:29105"/>
    </ligand>
</feature>
<keyword evidence="14" id="KW-0486">Methionine biosynthesis</keyword>
<feature type="binding site" evidence="18">
    <location>
        <position position="1291"/>
    </location>
    <ligand>
        <name>Zn(2+)</name>
        <dbReference type="ChEBI" id="CHEBI:29105"/>
    </ligand>
</feature>
<comment type="cofactor">
    <cofactor evidence="1 18">
        <name>Zn(2+)</name>
        <dbReference type="ChEBI" id="CHEBI:29105"/>
    </cofactor>
</comment>
<feature type="binding site" evidence="18">
    <location>
        <position position="523"/>
    </location>
    <ligand>
        <name>Zn(2+)</name>
        <dbReference type="ChEBI" id="CHEBI:29105"/>
    </ligand>
</feature>
<dbReference type="InterPro" id="IPR000489">
    <property type="entry name" value="Pterin-binding_dom"/>
</dbReference>
<feature type="binding site" evidence="18">
    <location>
        <position position="586"/>
    </location>
    <ligand>
        <name>Zn(2+)</name>
        <dbReference type="ChEBI" id="CHEBI:29105"/>
    </ligand>
</feature>
<dbReference type="SUPFAM" id="SSF56507">
    <property type="entry name" value="Methionine synthase activation domain-like"/>
    <property type="match status" value="1"/>
</dbReference>
<comment type="cofactor">
    <cofactor evidence="2">
        <name>methylcob(III)alamin</name>
        <dbReference type="ChEBI" id="CHEBI:28115"/>
    </cofactor>
</comment>
<dbReference type="Gene3D" id="1.10.1240.10">
    <property type="entry name" value="Methionine synthase domain"/>
    <property type="match status" value="1"/>
</dbReference>
<proteinExistence type="inferred from homology"/>
<accession>A0ABY8U8C0</accession>
<feature type="domain" description="Hcy-binding" evidence="21">
    <location>
        <begin position="1684"/>
        <end position="2006"/>
    </location>
</feature>
<evidence type="ECO:0000256" key="3">
    <source>
        <dbReference type="ARBA" id="ARBA00005178"/>
    </source>
</evidence>
<keyword evidence="8" id="KW-0846">Cobalamin</keyword>
<dbReference type="Pfam" id="PF02965">
    <property type="entry name" value="Met_synt_B12"/>
    <property type="match status" value="1"/>
</dbReference>
<sequence>MDVPEDTLEQLRTVKAALDDLEEHMQPFLEASPKDIAAQLTPLERVKVNLALAQSVVTLYQLHRRLDAAALDKHPIQKELERLAAYERKVKKAVAADDLARLRPGTSLNIAAANRFIDAAIPDLSAEQKQALRTLGKQQQADAAAGQDAAPASAAAGAVFATPVVWQALKVLWPYLLAGGVIAVGALVFLSKKQVPRPAVAAESAASGVQVLGQRSAPAAAQPAAASAQAKAVADVETQDTAQSKEPVAASSKPSSDEAELLPGGYKRWVDPLECSPAFAQLESLMKQRIIFIDGAMGTMIQRFKLQEEDFRGERYANHSHELKGNNDILVITRPDVIEDIHMQYLNAGADIIETNTFNGTTISQADYELQDPDEVFLINKSAAELAKKATAAYMAAHPGELKFVAGAVGPTNKTLSVSPSVENPAMRGITYDEVVDAYYGQLQGLYAGGVDMFLVETIFDTLNAKAAVYALEKFFADTGVRIPVFISGTIVDNSGRTLSGQTNEAFWNSISHAKPMAVGLNCALGATDMKKYIANLSACADCFVFCYPNAGLPNAMGGYDQKGPEMAEEIRPFCKENLVNAIGGCCGSTPEHIAAIAAMAGAYPPRPVHEVEPLMRISGLEPLNYTPDASNMRSTFLNIGERCNVAGSIMFKKAVINNDYDTALAIALKQVQQGAHVLDINMDDGLIDGVAAMTKFVNLCIADPEISRVPFMIDSSKFHIVEAGLKCAQGKCIVNSISMKEGEAKFREQATIVKNHGAAVVVMAFDETGQAATCEDKVSMCSRAYRILVEEVGFNPQDIIFDPNILTVGTGLSEHNNYAVDFIQATSEIKRLCPGAKISGGVSNIAFSFRGNEAVRRAFHSAFLHHACKAGMDMGIVNAAQVQEDQYEKIDKELLTYVEDVLLNRREDSTERMLEYAATLEPKCKPTVVRKLGEAAAGEGPKLSPKQNPIPAGFDPLAPPADLPPVPSYTLRADPLECSPAFAQLESLMKQRIIFIDGAMGTMIQRFKLQEEDFRGERYANHSHELKGNNDILVITRPDVIEDIHMQYLNAGADIIETNTFNGTTISQADYELQDPDEVFLINKSAAELAKKATAAYMAAHPGELKFVAGAVGPTNKTLSVSPSVENPAMRGITYDEVVDAYYGQLQGLYAGGVDMFLVETIFDTLNAKAAVYALEKFFADTGVRIPVFISGTIVDNSGRTLSGQTNEAFWNSISHAKPMAVGLNCALGATDMKKYIANLSACADCFVFCYPNAGLPNAMGGYDQKGPEMAEEIRPFCEENLVNAIGGCCGSTPEHIAAIAAMAGAYPPRPVHEVEPLMRISGLEPLNYTPDAANMRSTFLNIGERCNVAGSIMFKKAVINNDYDTALAIALKQVQQGAHVLDINMDDGLIDGVAAMTKFVNLCIADPEISRVPFMIDSSKFHIVEAGLKCAQGKCIVNSISMKEGEAKFREQATIVKNHGAAVVVMAFDESGQAAGFDDKVSMCSRAYRILVEEVGFNPQDIIFDPNILTVGTGLSEHNNYAVDFIRATREIKRVCPGAKISGGVSNIAFSFRGNEAVRRAFHSAFLHHACKAGMDMGIVNAAQVKEDQYEKIDKELLEFVEDVLLNRCENATERMLEYAATLEPKCKPTAVRKLSDVAGPKLSPKQNPIPAGFDPLAPPADLPPVPSYTLRADPLECSPAFAQLESLMKQRIIFIDGAMGTMIQRFKLQEVDFRGERYANHSHELKGNNDILVITRPDVIEDIHMQYLNAGADIIETNTFNGTTISQADYELQDPDEVFLINKSAAELAKKATAAYMAAHPGELKFVAGAVGPTNKTLSVSPSVENPAMRGITYDEVVDAYYGQLQGLYAGGVDMFLVETIFDTLNAKAAVYALEKFFADTGVRIPVFISGTIVDNSGRTLSGQTNEAFWNSISHAKPMAVGLNCALGATDMKKYIANLSACADCFVFCYPNAGLPNAMGGYDQKGPEMAEEIRPFCEENLVNAIGGCCGSTPEHIAAIAAMAGAYPPRPVHEVEPLMRISGLEPLNYTPDAANMRSTFLNIGERCNVAGSIMFKKAVINNDYDTALAIALKQVQQGAHVLDINMDDGLIDGVAAMTKFVNLCIADPEISRVPFMIDSSKFHIVEAGLKCAQGKCIVNSISMKEGEAKFREQATIVKNHGAAVVVMAFDETGQAATCEDKVSMCSRAYRILVEEVGFNPQDIIFDPNILTVGTGLSEHNNYAVDFIRATREIKRVCPGAKISGGVSNIAFSFRGNEAVRRAFHSAFLHHACKAGMDMGIVNAAQVNEDVYEKIDKELLEMVEDVLLNRCENATERMLEYAGSLEPKCKPTAVVKKGGATGAAGGTKKAADAWRSLPVEKRIEHSLVKGIDEFVVADTEEARTSGRYTRPLQVIEGPLMEGMNVVGDLFGAGKMFLPQVIKSARVMKRAVGHLIPFIEEEKRLAGGDMSVESNAGVFVIATVKGDVHDIGKNIVAVVLGCNNFKVIDLGVMTPWDKILDAAVEHKADVIGLSGLITPSLDEMVTVAKKMEERGIKTPLLIGGATTSKMHTAVKIAPAYSGPVVHVLDASRSVPVVQALVDKNLTQRQEFVDEVSEQYAELRDEFYAGLEDRKYLSLAQAQDRALKVDWTDPINRPVRPSLIGAKSFMSFPIEDVLDYIDWNPFFQVWQLRGRYPNRGYPKIFNDATVGSEAKKLFEEAQAMLADFVKNKRVRLNGIVGFYPANSVGDDIEVYEDETCSSVRGKFFGLRQQAEKDSDTEPYMCVSDFVAPKGSGLVDYIGMFACSAGHGLEEVVAGFKKDGDDYSYIMAEALADRLAEAYAEKLHEMVRRELWGYAPDEALSVDDMLKVKYQGIRPAPGYPSQPDHTEKLTMWQLMDVDTETGISLTESLAMMPAASVSGLYFAGKCSSYFAVGKITSEQVSDYALRKKMDGKEAERWLSTSLNYEP</sequence>
<dbReference type="InterPro" id="IPR003759">
    <property type="entry name" value="Cbl-bd_cap"/>
</dbReference>
<evidence type="ECO:0000256" key="10">
    <source>
        <dbReference type="ARBA" id="ARBA00022691"/>
    </source>
</evidence>
<evidence type="ECO:0000259" key="24">
    <source>
        <dbReference type="PROSITE" id="PS51332"/>
    </source>
</evidence>
<dbReference type="InterPro" id="IPR033706">
    <property type="entry name" value="Met_synthase_B12-bd"/>
</dbReference>
<keyword evidence="15" id="KW-0170">Cobalt</keyword>
<evidence type="ECO:0000256" key="1">
    <source>
        <dbReference type="ARBA" id="ARBA00001947"/>
    </source>
</evidence>
<feature type="domain" description="Pterin-binding" evidence="22">
    <location>
        <begin position="637"/>
        <end position="897"/>
    </location>
</feature>
<evidence type="ECO:0000256" key="2">
    <source>
        <dbReference type="ARBA" id="ARBA00001956"/>
    </source>
</evidence>
<dbReference type="CDD" id="cd00740">
    <property type="entry name" value="MeTr"/>
    <property type="match status" value="3"/>
</dbReference>
<evidence type="ECO:0000259" key="23">
    <source>
        <dbReference type="PROSITE" id="PS50974"/>
    </source>
</evidence>
<dbReference type="InterPro" id="IPR011005">
    <property type="entry name" value="Dihydropteroate_synth-like_sf"/>
</dbReference>
<evidence type="ECO:0000259" key="21">
    <source>
        <dbReference type="PROSITE" id="PS50970"/>
    </source>
</evidence>
<dbReference type="EMBL" id="CP126215">
    <property type="protein sequence ID" value="WIA17435.1"/>
    <property type="molecule type" value="Genomic_DNA"/>
</dbReference>
<evidence type="ECO:0000256" key="20">
    <source>
        <dbReference type="SAM" id="MobiDB-lite"/>
    </source>
</evidence>
<feature type="domain" description="Pterin-binding" evidence="22">
    <location>
        <begin position="2042"/>
        <end position="2305"/>
    </location>
</feature>
<dbReference type="NCBIfam" id="TIGR02082">
    <property type="entry name" value="metH"/>
    <property type="match status" value="1"/>
</dbReference>